<dbReference type="InterPro" id="IPR052456">
    <property type="entry name" value="CTLH_complex_component"/>
</dbReference>
<feature type="compositionally biased region" description="Polar residues" evidence="3">
    <location>
        <begin position="942"/>
        <end position="951"/>
    </location>
</feature>
<feature type="compositionally biased region" description="Gly residues" evidence="3">
    <location>
        <begin position="989"/>
        <end position="1001"/>
    </location>
</feature>
<feature type="compositionally biased region" description="Low complexity" evidence="3">
    <location>
        <begin position="806"/>
        <end position="817"/>
    </location>
</feature>
<accession>A0A0C2SST6</accession>
<protein>
    <recommendedName>
        <fullName evidence="4">Muskelin N-terminal domain-containing protein</fullName>
    </recommendedName>
</protein>
<evidence type="ECO:0000313" key="5">
    <source>
        <dbReference type="EMBL" id="KIL66410.1"/>
    </source>
</evidence>
<organism evidence="5 6">
    <name type="scientific">Amanita muscaria (strain Koide BX008)</name>
    <dbReference type="NCBI Taxonomy" id="946122"/>
    <lineage>
        <taxon>Eukaryota</taxon>
        <taxon>Fungi</taxon>
        <taxon>Dikarya</taxon>
        <taxon>Basidiomycota</taxon>
        <taxon>Agaricomycotina</taxon>
        <taxon>Agaricomycetes</taxon>
        <taxon>Agaricomycetidae</taxon>
        <taxon>Agaricales</taxon>
        <taxon>Pluteineae</taxon>
        <taxon>Amanitaceae</taxon>
        <taxon>Amanita</taxon>
    </lineage>
</organism>
<dbReference type="GO" id="GO:0005737">
    <property type="term" value="C:cytoplasm"/>
    <property type="evidence" value="ECO:0007669"/>
    <property type="project" value="TreeGrafter"/>
</dbReference>
<keyword evidence="2" id="KW-0677">Repeat</keyword>
<dbReference type="Gene3D" id="2.120.10.80">
    <property type="entry name" value="Kelch-type beta propeller"/>
    <property type="match status" value="2"/>
</dbReference>
<feature type="compositionally biased region" description="Acidic residues" evidence="3">
    <location>
        <begin position="864"/>
        <end position="885"/>
    </location>
</feature>
<feature type="region of interest" description="Disordered" evidence="3">
    <location>
        <begin position="619"/>
        <end position="651"/>
    </location>
</feature>
<feature type="region of interest" description="Disordered" evidence="3">
    <location>
        <begin position="806"/>
        <end position="955"/>
    </location>
</feature>
<dbReference type="InterPro" id="IPR010565">
    <property type="entry name" value="Muskelin_N"/>
</dbReference>
<feature type="domain" description="Muskelin N-terminal" evidence="4">
    <location>
        <begin position="16"/>
        <end position="210"/>
    </location>
</feature>
<dbReference type="HOGENOM" id="CLU_004210_0_0_1"/>
<feature type="compositionally biased region" description="Low complexity" evidence="3">
    <location>
        <begin position="623"/>
        <end position="640"/>
    </location>
</feature>
<evidence type="ECO:0000256" key="1">
    <source>
        <dbReference type="ARBA" id="ARBA00022441"/>
    </source>
</evidence>
<name>A0A0C2SST6_AMAMK</name>
<evidence type="ECO:0000313" key="6">
    <source>
        <dbReference type="Proteomes" id="UP000054549"/>
    </source>
</evidence>
<dbReference type="AlphaFoldDB" id="A0A0C2SST6"/>
<evidence type="ECO:0000256" key="2">
    <source>
        <dbReference type="ARBA" id="ARBA00022737"/>
    </source>
</evidence>
<dbReference type="InterPro" id="IPR015915">
    <property type="entry name" value="Kelch-typ_b-propeller"/>
</dbReference>
<dbReference type="PANTHER" id="PTHR15526">
    <property type="entry name" value="MUSKELIN"/>
    <property type="match status" value="1"/>
</dbReference>
<feature type="compositionally biased region" description="Basic and acidic residues" evidence="3">
    <location>
        <begin position="706"/>
        <end position="723"/>
    </location>
</feature>
<dbReference type="Pfam" id="PF24681">
    <property type="entry name" value="Kelch_KLHDC2_KLHL20_DRC7"/>
    <property type="match status" value="2"/>
</dbReference>
<dbReference type="SUPFAM" id="SSF49785">
    <property type="entry name" value="Galactose-binding domain-like"/>
    <property type="match status" value="1"/>
</dbReference>
<dbReference type="InterPro" id="IPR008979">
    <property type="entry name" value="Galactose-bd-like_sf"/>
</dbReference>
<evidence type="ECO:0000256" key="3">
    <source>
        <dbReference type="SAM" id="MobiDB-lite"/>
    </source>
</evidence>
<dbReference type="SUPFAM" id="SSF117281">
    <property type="entry name" value="Kelch motif"/>
    <property type="match status" value="2"/>
</dbReference>
<proteinExistence type="predicted"/>
<dbReference type="PANTHER" id="PTHR15526:SF5">
    <property type="entry name" value="MUSKELIN"/>
    <property type="match status" value="1"/>
</dbReference>
<dbReference type="OrthoDB" id="10052615at2759"/>
<feature type="region of interest" description="Disordered" evidence="3">
    <location>
        <begin position="976"/>
        <end position="1008"/>
    </location>
</feature>
<evidence type="ECO:0000259" key="4">
    <source>
        <dbReference type="Pfam" id="PF06588"/>
    </source>
</evidence>
<dbReference type="STRING" id="946122.A0A0C2SST6"/>
<dbReference type="Gene3D" id="2.60.120.260">
    <property type="entry name" value="Galactose-binding domain-like"/>
    <property type="match status" value="1"/>
</dbReference>
<feature type="region of interest" description="Disordered" evidence="3">
    <location>
        <begin position="675"/>
        <end position="723"/>
    </location>
</feature>
<sequence length="1008" mass="111782">MQSGLSQLIASSEPGNLAYSIAGSTPHSGKYGPENIIFDNPADHTSRWSSAYQGSTHQWILLCLDSLSILQWIKFGKYSKSHPCNMKEFKVFVGTSEDHMIEVLHSGLRNDTIPEHFPLRHVNRANVAFPTRFVKIVPLSAHQSNYHTSVWHVSLQGIKNPDVVERVRRAHEEYREAVVLRHVLKHLRHRRLLTPFDSILSRSFMRLEHPLVTQLYSNIILHGNWSQAEQLLDKLSAAGLFDSYLQSCRPYTTFNQLHGTDADGDVPLPRGGHAMCIDSVNDQIYIHGGFDGDKSLDDFWMYDVKKNKWKVLSLGTAQEQNAPGPRSCHKMVFDTKTGSIYLLGRLTDQDKLKPSAPAVPSTTPPDNTASAATIAVLSAAMPLQQVRQLRAIATTPLVPPPAPVVIGTSRSSDNYCSEFFRYHTRGADAGKWDFLSFDTASTGGPPLVFDHQMALDSDSQMLYVFGGRIVDGDPENTKCGGMYCYNVRKSKWSTLMQLNSSVGQGIPPRSGHSMLLDPNTKTLYIYAGQRKGILLSDMYSFDLKTCTATEIFSESPMMGGPDPSVSQRAVIDPDLKEIYVISGLTRKLADQRSPLSLQCEMTHWVYRYDTQPGKWSKVLLEPPSGCSSSTSNSPTQGSSNHPSTPDADAVPRPRYAYQVVYNPRTKAVFIHGGNAGKADSVRMGAGPSPPAERTNSEEGSGPPENEAEKENQPETDQRSGEETRLNDLWKFKLHRPGPERILRRAKFVIRSQQYREMSEEQTPLKALRFLQNDVAEVVDHSDRTESDEFRSLMKYLLVPSANIGLSSRTSSASTVRAGPTANPNRPASEAESAHRYPIDYLQPPEGSKPVGRRGRTFDLYRVDEGEDGEEDEDDEDDDKGSDEEAGGAWTNDISQFRQEGCDKDDSECSNQGDARRTLVVNPDALLDVPDPTEFRSRHSKGETSGSASKNEIPSGLRYQQRMEVYEALLEYVAEEDKQPSGSLLDLVGDGDGGGTLTGGGIARSRFTR</sequence>
<gene>
    <name evidence="5" type="ORF">M378DRAFT_10109</name>
</gene>
<dbReference type="InParanoid" id="A0A0C2SST6"/>
<reference evidence="5 6" key="1">
    <citation type="submission" date="2014-04" db="EMBL/GenBank/DDBJ databases">
        <title>Evolutionary Origins and Diversification of the Mycorrhizal Mutualists.</title>
        <authorList>
            <consortium name="DOE Joint Genome Institute"/>
            <consortium name="Mycorrhizal Genomics Consortium"/>
            <person name="Kohler A."/>
            <person name="Kuo A."/>
            <person name="Nagy L.G."/>
            <person name="Floudas D."/>
            <person name="Copeland A."/>
            <person name="Barry K.W."/>
            <person name="Cichocki N."/>
            <person name="Veneault-Fourrey C."/>
            <person name="LaButti K."/>
            <person name="Lindquist E.A."/>
            <person name="Lipzen A."/>
            <person name="Lundell T."/>
            <person name="Morin E."/>
            <person name="Murat C."/>
            <person name="Riley R."/>
            <person name="Ohm R."/>
            <person name="Sun H."/>
            <person name="Tunlid A."/>
            <person name="Henrissat B."/>
            <person name="Grigoriev I.V."/>
            <person name="Hibbett D.S."/>
            <person name="Martin F."/>
        </authorList>
    </citation>
    <scope>NUCLEOTIDE SEQUENCE [LARGE SCALE GENOMIC DNA]</scope>
    <source>
        <strain evidence="5 6">Koide BX008</strain>
    </source>
</reference>
<keyword evidence="1" id="KW-0880">Kelch repeat</keyword>
<dbReference type="FunCoup" id="A0A0C2SST6">
    <property type="interactions" value="497"/>
</dbReference>
<feature type="compositionally biased region" description="Basic and acidic residues" evidence="3">
    <location>
        <begin position="932"/>
        <end position="941"/>
    </location>
</feature>
<dbReference type="Pfam" id="PF06588">
    <property type="entry name" value="Muskelin_N"/>
    <property type="match status" value="1"/>
</dbReference>
<dbReference type="Proteomes" id="UP000054549">
    <property type="component" value="Unassembled WGS sequence"/>
</dbReference>
<keyword evidence="6" id="KW-1185">Reference proteome</keyword>
<dbReference type="EMBL" id="KN818236">
    <property type="protein sequence ID" value="KIL66410.1"/>
    <property type="molecule type" value="Genomic_DNA"/>
</dbReference>